<evidence type="ECO:0000256" key="1">
    <source>
        <dbReference type="SAM" id="MobiDB-lite"/>
    </source>
</evidence>
<dbReference type="AlphaFoldDB" id="A0A9N8DIA4"/>
<proteinExistence type="predicted"/>
<feature type="transmembrane region" description="Helical" evidence="2">
    <location>
        <begin position="315"/>
        <end position="344"/>
    </location>
</feature>
<dbReference type="Proteomes" id="UP001153069">
    <property type="component" value="Unassembled WGS sequence"/>
</dbReference>
<reference evidence="3" key="1">
    <citation type="submission" date="2020-06" db="EMBL/GenBank/DDBJ databases">
        <authorList>
            <consortium name="Plant Systems Biology data submission"/>
        </authorList>
    </citation>
    <scope>NUCLEOTIDE SEQUENCE</scope>
    <source>
        <strain evidence="3">D6</strain>
    </source>
</reference>
<gene>
    <name evidence="3" type="ORF">SEMRO_157_G071370.1</name>
</gene>
<dbReference type="EMBL" id="CAICTM010000156">
    <property type="protein sequence ID" value="CAB9503169.1"/>
    <property type="molecule type" value="Genomic_DNA"/>
</dbReference>
<feature type="transmembrane region" description="Helical" evidence="2">
    <location>
        <begin position="405"/>
        <end position="423"/>
    </location>
</feature>
<evidence type="ECO:0000313" key="3">
    <source>
        <dbReference type="EMBL" id="CAB9503169.1"/>
    </source>
</evidence>
<keyword evidence="2" id="KW-0812">Transmembrane</keyword>
<evidence type="ECO:0000313" key="4">
    <source>
        <dbReference type="Proteomes" id="UP001153069"/>
    </source>
</evidence>
<accession>A0A9N8DIA4</accession>
<feature type="transmembrane region" description="Helical" evidence="2">
    <location>
        <begin position="364"/>
        <end position="393"/>
    </location>
</feature>
<feature type="region of interest" description="Disordered" evidence="1">
    <location>
        <begin position="1"/>
        <end position="20"/>
    </location>
</feature>
<protein>
    <submittedName>
        <fullName evidence="3">Uncharacterized protein</fullName>
    </submittedName>
</protein>
<organism evidence="3 4">
    <name type="scientific">Seminavis robusta</name>
    <dbReference type="NCBI Taxonomy" id="568900"/>
    <lineage>
        <taxon>Eukaryota</taxon>
        <taxon>Sar</taxon>
        <taxon>Stramenopiles</taxon>
        <taxon>Ochrophyta</taxon>
        <taxon>Bacillariophyta</taxon>
        <taxon>Bacillariophyceae</taxon>
        <taxon>Bacillariophycidae</taxon>
        <taxon>Naviculales</taxon>
        <taxon>Naviculaceae</taxon>
        <taxon>Seminavis</taxon>
    </lineage>
</organism>
<keyword evidence="2" id="KW-0472">Membrane</keyword>
<keyword evidence="2" id="KW-1133">Transmembrane helix</keyword>
<keyword evidence="4" id="KW-1185">Reference proteome</keyword>
<feature type="transmembrane region" description="Helical" evidence="2">
    <location>
        <begin position="55"/>
        <end position="76"/>
    </location>
</feature>
<sequence length="508" mass="57125">MNDDVRLRHLGQDDNDPRATMKDVDFPSAIFTQSNWNGRVSRESWYGKHGPWHRVFFFAMLSSWAWTLYMFFSLALKNNEDSIPLLLATSEQELNAIKESHGLCLESLCQEIGRGIDVDCVVNEDGKTGRTEFGANVPSQIFFPKACHDATEATLGFPFLDGDEEMGIAPVAFISVAKDPNMGQNETVAMLEAQKSLLTLLPECAIVVNAAAPVVSQEEMESIKESLKFNNNDHGEWDKLFEELNQQEPQPLEMALTLDLLSLTSQQQYTPGHRETHVLKKLFCPEDMPPEVQQKVIPTLQVIYTFFMDYRIEMLIMFLFASHSVLSVGTVCWLVVRLILPAMLMKKFLSWPHHASNIISFWDIWRTLILLCMVSSYGLSSPVLSVVLALGAWVLCGDTTAAMEWAFLGCLAWSADDMIFPFLDTWVGDPMSQIKGMRILNFVINSVVVGEGWWKLVTIYVIAKSYQGLNAKQRQSSKNALEQTQINLQGVTNHNGPTAVNGEHAKMD</sequence>
<comment type="caution">
    <text evidence="3">The sequence shown here is derived from an EMBL/GenBank/DDBJ whole genome shotgun (WGS) entry which is preliminary data.</text>
</comment>
<feature type="transmembrane region" description="Helical" evidence="2">
    <location>
        <begin position="443"/>
        <end position="463"/>
    </location>
</feature>
<name>A0A9N8DIA4_9STRA</name>
<evidence type="ECO:0000256" key="2">
    <source>
        <dbReference type="SAM" id="Phobius"/>
    </source>
</evidence>